<feature type="compositionally biased region" description="Basic and acidic residues" evidence="1">
    <location>
        <begin position="51"/>
        <end position="65"/>
    </location>
</feature>
<evidence type="ECO:0000256" key="1">
    <source>
        <dbReference type="SAM" id="MobiDB-lite"/>
    </source>
</evidence>
<comment type="caution">
    <text evidence="2">The sequence shown here is derived from an EMBL/GenBank/DDBJ whole genome shotgun (WGS) entry which is preliminary data.</text>
</comment>
<keyword evidence="3" id="KW-1185">Reference proteome</keyword>
<organism evidence="2 3">
    <name type="scientific">Cymbomonas tetramitiformis</name>
    <dbReference type="NCBI Taxonomy" id="36881"/>
    <lineage>
        <taxon>Eukaryota</taxon>
        <taxon>Viridiplantae</taxon>
        <taxon>Chlorophyta</taxon>
        <taxon>Pyramimonadophyceae</taxon>
        <taxon>Pyramimonadales</taxon>
        <taxon>Pyramimonadaceae</taxon>
        <taxon>Cymbomonas</taxon>
    </lineage>
</organism>
<evidence type="ECO:0000313" key="3">
    <source>
        <dbReference type="Proteomes" id="UP001190700"/>
    </source>
</evidence>
<dbReference type="AlphaFoldDB" id="A0AAE0KPH8"/>
<feature type="region of interest" description="Disordered" evidence="1">
    <location>
        <begin position="17"/>
        <end position="65"/>
    </location>
</feature>
<name>A0AAE0KPH8_9CHLO</name>
<gene>
    <name evidence="2" type="ORF">CYMTET_34896</name>
</gene>
<accession>A0AAE0KPH8</accession>
<protein>
    <submittedName>
        <fullName evidence="2">Uncharacterized protein</fullName>
    </submittedName>
</protein>
<feature type="non-terminal residue" evidence="2">
    <location>
        <position position="1"/>
    </location>
</feature>
<evidence type="ECO:0000313" key="2">
    <source>
        <dbReference type="EMBL" id="KAK3255947.1"/>
    </source>
</evidence>
<reference evidence="2 3" key="1">
    <citation type="journal article" date="2015" name="Genome Biol. Evol.">
        <title>Comparative Genomics of a Bacterivorous Green Alga Reveals Evolutionary Causalities and Consequences of Phago-Mixotrophic Mode of Nutrition.</title>
        <authorList>
            <person name="Burns J.A."/>
            <person name="Paasch A."/>
            <person name="Narechania A."/>
            <person name="Kim E."/>
        </authorList>
    </citation>
    <scope>NUCLEOTIDE SEQUENCE [LARGE SCALE GENOMIC DNA]</scope>
    <source>
        <strain evidence="2 3">PLY_AMNH</strain>
    </source>
</reference>
<dbReference type="Proteomes" id="UP001190700">
    <property type="component" value="Unassembled WGS sequence"/>
</dbReference>
<proteinExistence type="predicted"/>
<feature type="compositionally biased region" description="Acidic residues" evidence="1">
    <location>
        <begin position="39"/>
        <end position="50"/>
    </location>
</feature>
<sequence length="92" mass="9733">AEALQFLAPHIAEIKAQMEGDASDDDEDSDSAIDGGNDVVDDGTDDDDDATREHSLEDEPPFKDGRDLAAKAREIFDGVDVVGLFTLAGDAP</sequence>
<feature type="compositionally biased region" description="Acidic residues" evidence="1">
    <location>
        <begin position="21"/>
        <end position="31"/>
    </location>
</feature>
<dbReference type="EMBL" id="LGRX02022104">
    <property type="protein sequence ID" value="KAK3255947.1"/>
    <property type="molecule type" value="Genomic_DNA"/>
</dbReference>